<sequence>MKGGLSSLPTTKKRWKGFAVTVLALVVLSLVVPLLFLLGFQNRFPTGYYRADANPDFGKSDLPVDRAQTQNPSDIDQRVEDIIERIIPVLPKESISENFTVNDSRDSKKHDGLEPQSNNDDKVTSQPKSSFNISGGLASPQVNVPILLPTSQTRKNNVGGGVQTTHHGKVRNCDATEKSCQLRFGSYCLWCREHKEKMKDRKVKKMKDQLFVARAYYPSIAKLKEHEKLTLEMKQNIQEHERILSDTIVDAGLPPNIDKVIQRLKATVAKARSCHVDCSNVDKKLRQILDLTEDEANFHLRQSAFLYHLGVQTIPKSLHCLSMRLTVEYFRSNGADMDSSSADKHNPDKQHCVIFSRNVLASSIVINSTVMHAEDSRNLVFHLLTDEENYFAMKFWYSKNSFGKAFIYVLNIEEFKTNYMNYMNSSQMSFSEEFRISIPVSEEMTPSRMRTEYISVFGHAHFLLPDILKNLKKVVILGDDVVVQRDLLPLWNLDLGDKVNAAIQFCGVRFGQLKSYLGSNSYDSETCSWMSGVNIIDLEKWREYNISGSYMRLLQEQKSGGEESWRTSVLPASLLAFKDRVYPLEDSWALSGLGHDYEVDTNTLQSYAILHYNGNMKPWLELGISRYKSYWKKFLKQNDPFMNEYERFKFSRGLHHHDDTSTRQVFLSHWAK</sequence>
<dbReference type="GO" id="GO:0000139">
    <property type="term" value="C:Golgi membrane"/>
    <property type="evidence" value="ECO:0007669"/>
    <property type="project" value="UniProtKB-SubCell"/>
</dbReference>
<dbReference type="Pfam" id="PF01501">
    <property type="entry name" value="Glyco_transf_8"/>
    <property type="match status" value="1"/>
</dbReference>
<keyword evidence="4" id="KW-0333">Golgi apparatus</keyword>
<evidence type="ECO:0000256" key="1">
    <source>
        <dbReference type="ARBA" id="ARBA00004877"/>
    </source>
</evidence>
<keyword evidence="3 4" id="KW-0328">Glycosyltransferase</keyword>
<dbReference type="CDD" id="cd06429">
    <property type="entry name" value="GT8_like_1"/>
    <property type="match status" value="1"/>
</dbReference>
<reference evidence="6" key="1">
    <citation type="journal article" date="2023" name="Nat. Commun.">
        <title>Diploid and tetraploid genomes of Acorus and the evolution of monocots.</title>
        <authorList>
            <person name="Ma L."/>
            <person name="Liu K.W."/>
            <person name="Li Z."/>
            <person name="Hsiao Y.Y."/>
            <person name="Qi Y."/>
            <person name="Fu T."/>
            <person name="Tang G.D."/>
            <person name="Zhang D."/>
            <person name="Sun W.H."/>
            <person name="Liu D.K."/>
            <person name="Li Y."/>
            <person name="Chen G.Z."/>
            <person name="Liu X.D."/>
            <person name="Liao X.Y."/>
            <person name="Jiang Y.T."/>
            <person name="Yu X."/>
            <person name="Hao Y."/>
            <person name="Huang J."/>
            <person name="Zhao X.W."/>
            <person name="Ke S."/>
            <person name="Chen Y.Y."/>
            <person name="Wu W.L."/>
            <person name="Hsu J.L."/>
            <person name="Lin Y.F."/>
            <person name="Huang M.D."/>
            <person name="Li C.Y."/>
            <person name="Huang L."/>
            <person name="Wang Z.W."/>
            <person name="Zhao X."/>
            <person name="Zhong W.Y."/>
            <person name="Peng D.H."/>
            <person name="Ahmad S."/>
            <person name="Lan S."/>
            <person name="Zhang J.S."/>
            <person name="Tsai W.C."/>
            <person name="Van de Peer Y."/>
            <person name="Liu Z.J."/>
        </authorList>
    </citation>
    <scope>NUCLEOTIDE SEQUENCE</scope>
    <source>
        <strain evidence="6">CP</strain>
    </source>
</reference>
<feature type="transmembrane region" description="Helical" evidence="4">
    <location>
        <begin position="20"/>
        <end position="40"/>
    </location>
</feature>
<evidence type="ECO:0000256" key="4">
    <source>
        <dbReference type="RuleBase" id="RU362027"/>
    </source>
</evidence>
<evidence type="ECO:0000256" key="2">
    <source>
        <dbReference type="ARBA" id="ARBA00006351"/>
    </source>
</evidence>
<dbReference type="PANTHER" id="PTHR32116">
    <property type="entry name" value="GALACTURONOSYLTRANSFERASE 4-RELATED"/>
    <property type="match status" value="1"/>
</dbReference>
<evidence type="ECO:0000313" key="7">
    <source>
        <dbReference type="Proteomes" id="UP001180020"/>
    </source>
</evidence>
<protein>
    <recommendedName>
        <fullName evidence="4">Hexosyltransferase</fullName>
        <ecNumber evidence="4">2.4.1.-</ecNumber>
    </recommendedName>
</protein>
<evidence type="ECO:0000256" key="5">
    <source>
        <dbReference type="SAM" id="MobiDB-lite"/>
    </source>
</evidence>
<dbReference type="Gene3D" id="3.90.550.10">
    <property type="entry name" value="Spore Coat Polysaccharide Biosynthesis Protein SpsA, Chain A"/>
    <property type="match status" value="1"/>
</dbReference>
<name>A0AAV9C597_ACOCL</name>
<feature type="compositionally biased region" description="Basic and acidic residues" evidence="5">
    <location>
        <begin position="103"/>
        <end position="123"/>
    </location>
</feature>
<dbReference type="GO" id="GO:0047262">
    <property type="term" value="F:polygalacturonate 4-alpha-galacturonosyltransferase activity"/>
    <property type="evidence" value="ECO:0007669"/>
    <property type="project" value="InterPro"/>
</dbReference>
<comment type="similarity">
    <text evidence="2 4">Belongs to the glycosyltransferase 8 family.</text>
</comment>
<evidence type="ECO:0000256" key="3">
    <source>
        <dbReference type="ARBA" id="ARBA00022676"/>
    </source>
</evidence>
<feature type="compositionally biased region" description="Polar residues" evidence="5">
    <location>
        <begin position="124"/>
        <end position="133"/>
    </location>
</feature>
<evidence type="ECO:0000313" key="6">
    <source>
        <dbReference type="EMBL" id="KAK1283902.1"/>
    </source>
</evidence>
<proteinExistence type="inferred from homology"/>
<feature type="region of interest" description="Disordered" evidence="5">
    <location>
        <begin position="98"/>
        <end position="137"/>
    </location>
</feature>
<keyword evidence="4" id="KW-0472">Membrane</keyword>
<keyword evidence="3 4" id="KW-0808">Transferase</keyword>
<dbReference type="Pfam" id="PF25557">
    <property type="entry name" value="GAUT_1"/>
    <property type="match status" value="1"/>
</dbReference>
<keyword evidence="4" id="KW-1133">Transmembrane helix</keyword>
<dbReference type="PANTHER" id="PTHR32116:SF12">
    <property type="entry name" value="GALACTURONOSYLTRANSFERASE 7-RELATED"/>
    <property type="match status" value="1"/>
</dbReference>
<keyword evidence="7" id="KW-1185">Reference proteome</keyword>
<reference evidence="6" key="2">
    <citation type="submission" date="2023-06" db="EMBL/GenBank/DDBJ databases">
        <authorList>
            <person name="Ma L."/>
            <person name="Liu K.-W."/>
            <person name="Li Z."/>
            <person name="Hsiao Y.-Y."/>
            <person name="Qi Y."/>
            <person name="Fu T."/>
            <person name="Tang G."/>
            <person name="Zhang D."/>
            <person name="Sun W.-H."/>
            <person name="Liu D.-K."/>
            <person name="Li Y."/>
            <person name="Chen G.-Z."/>
            <person name="Liu X.-D."/>
            <person name="Liao X.-Y."/>
            <person name="Jiang Y.-T."/>
            <person name="Yu X."/>
            <person name="Hao Y."/>
            <person name="Huang J."/>
            <person name="Zhao X.-W."/>
            <person name="Ke S."/>
            <person name="Chen Y.-Y."/>
            <person name="Wu W.-L."/>
            <person name="Hsu J.-L."/>
            <person name="Lin Y.-F."/>
            <person name="Huang M.-D."/>
            <person name="Li C.-Y."/>
            <person name="Huang L."/>
            <person name="Wang Z.-W."/>
            <person name="Zhao X."/>
            <person name="Zhong W.-Y."/>
            <person name="Peng D.-H."/>
            <person name="Ahmad S."/>
            <person name="Lan S."/>
            <person name="Zhang J.-S."/>
            <person name="Tsai W.-C."/>
            <person name="Van De Peer Y."/>
            <person name="Liu Z.-J."/>
        </authorList>
    </citation>
    <scope>NUCLEOTIDE SEQUENCE</scope>
    <source>
        <strain evidence="6">CP</strain>
        <tissue evidence="6">Leaves</tissue>
    </source>
</reference>
<accession>A0AAV9C597</accession>
<dbReference type="InterPro" id="IPR002495">
    <property type="entry name" value="Glyco_trans_8"/>
</dbReference>
<dbReference type="EC" id="2.4.1.-" evidence="4"/>
<comment type="caution">
    <text evidence="6">The sequence shown here is derived from an EMBL/GenBank/DDBJ whole genome shotgun (WGS) entry which is preliminary data.</text>
</comment>
<keyword evidence="4" id="KW-0961">Cell wall biogenesis/degradation</keyword>
<comment type="pathway">
    <text evidence="1 4">Glycan metabolism; pectin biosynthesis.</text>
</comment>
<dbReference type="GO" id="GO:0071555">
    <property type="term" value="P:cell wall organization"/>
    <property type="evidence" value="ECO:0007669"/>
    <property type="project" value="UniProtKB-KW"/>
</dbReference>
<organism evidence="6 7">
    <name type="scientific">Acorus calamus</name>
    <name type="common">Sweet flag</name>
    <dbReference type="NCBI Taxonomy" id="4465"/>
    <lineage>
        <taxon>Eukaryota</taxon>
        <taxon>Viridiplantae</taxon>
        <taxon>Streptophyta</taxon>
        <taxon>Embryophyta</taxon>
        <taxon>Tracheophyta</taxon>
        <taxon>Spermatophyta</taxon>
        <taxon>Magnoliopsida</taxon>
        <taxon>Liliopsida</taxon>
        <taxon>Acoraceae</taxon>
        <taxon>Acorus</taxon>
    </lineage>
</organism>
<dbReference type="EMBL" id="JAUJYO010000021">
    <property type="protein sequence ID" value="KAK1283902.1"/>
    <property type="molecule type" value="Genomic_DNA"/>
</dbReference>
<gene>
    <name evidence="6" type="primary">GAUT7</name>
    <name evidence="6" type="ORF">QJS10_CPB21g01749</name>
</gene>
<dbReference type="InterPro" id="IPR029044">
    <property type="entry name" value="Nucleotide-diphossugar_trans"/>
</dbReference>
<dbReference type="InterPro" id="IPR029993">
    <property type="entry name" value="GAUT"/>
</dbReference>
<comment type="subcellular location">
    <subcellularLocation>
        <location evidence="4">Golgi apparatus membrane</location>
        <topology evidence="4">Single-pass type II membrane protein</topology>
    </subcellularLocation>
</comment>
<dbReference type="Proteomes" id="UP001180020">
    <property type="component" value="Unassembled WGS sequence"/>
</dbReference>
<keyword evidence="4" id="KW-0812">Transmembrane</keyword>
<dbReference type="SUPFAM" id="SSF53448">
    <property type="entry name" value="Nucleotide-diphospho-sugar transferases"/>
    <property type="match status" value="1"/>
</dbReference>
<dbReference type="AlphaFoldDB" id="A0AAV9C597"/>